<keyword evidence="1" id="KW-1133">Transmembrane helix</keyword>
<feature type="transmembrane region" description="Helical" evidence="1">
    <location>
        <begin position="70"/>
        <end position="92"/>
    </location>
</feature>
<protein>
    <recommendedName>
        <fullName evidence="2">Phosphatidic acid phosphatase type 2/haloperoxidase domain-containing protein</fullName>
    </recommendedName>
</protein>
<evidence type="ECO:0000256" key="1">
    <source>
        <dbReference type="SAM" id="Phobius"/>
    </source>
</evidence>
<evidence type="ECO:0000313" key="3">
    <source>
        <dbReference type="EMBL" id="KKB78192.1"/>
    </source>
</evidence>
<dbReference type="SUPFAM" id="SSF48317">
    <property type="entry name" value="Acid phosphatase/Vanadium-dependent haloperoxidase"/>
    <property type="match status" value="1"/>
</dbReference>
<comment type="caution">
    <text evidence="3">The sequence shown here is derived from an EMBL/GenBank/DDBJ whole genome shotgun (WGS) entry which is preliminary data.</text>
</comment>
<dbReference type="Proteomes" id="UP000033514">
    <property type="component" value="Unassembled WGS sequence"/>
</dbReference>
<dbReference type="PANTHER" id="PTHR14969">
    <property type="entry name" value="SPHINGOSINE-1-PHOSPHATE PHOSPHOHYDROLASE"/>
    <property type="match status" value="1"/>
</dbReference>
<dbReference type="OrthoDB" id="9801622at2"/>
<proteinExistence type="predicted"/>
<feature type="domain" description="Phosphatidic acid phosphatase type 2/haloperoxidase" evidence="2">
    <location>
        <begin position="99"/>
        <end position="211"/>
    </location>
</feature>
<gene>
    <name evidence="3" type="ORF">VW35_11020</name>
</gene>
<feature type="transmembrane region" description="Helical" evidence="1">
    <location>
        <begin position="196"/>
        <end position="217"/>
    </location>
</feature>
<organism evidence="3 4">
    <name type="scientific">Devosia soli</name>
    <dbReference type="NCBI Taxonomy" id="361041"/>
    <lineage>
        <taxon>Bacteria</taxon>
        <taxon>Pseudomonadati</taxon>
        <taxon>Pseudomonadota</taxon>
        <taxon>Alphaproteobacteria</taxon>
        <taxon>Hyphomicrobiales</taxon>
        <taxon>Devosiaceae</taxon>
        <taxon>Devosia</taxon>
    </lineage>
</organism>
<feature type="transmembrane region" description="Helical" evidence="1">
    <location>
        <begin position="12"/>
        <end position="29"/>
    </location>
</feature>
<dbReference type="Gene3D" id="1.20.144.10">
    <property type="entry name" value="Phosphatidic acid phosphatase type 2/haloperoxidase"/>
    <property type="match status" value="2"/>
</dbReference>
<keyword evidence="4" id="KW-1185">Reference proteome</keyword>
<accession>A0A0F5L9A6</accession>
<dbReference type="STRING" id="361041.VW35_11020"/>
<dbReference type="Pfam" id="PF01569">
    <property type="entry name" value="PAP2"/>
    <property type="match status" value="1"/>
</dbReference>
<dbReference type="EMBL" id="LAJG01000022">
    <property type="protein sequence ID" value="KKB78192.1"/>
    <property type="molecule type" value="Genomic_DNA"/>
</dbReference>
<feature type="transmembrane region" description="Helical" evidence="1">
    <location>
        <begin position="99"/>
        <end position="120"/>
    </location>
</feature>
<dbReference type="RefSeq" id="WP_046143127.1">
    <property type="nucleotide sequence ID" value="NZ_LAJG01000022.1"/>
</dbReference>
<dbReference type="InterPro" id="IPR036938">
    <property type="entry name" value="PAP2/HPO_sf"/>
</dbReference>
<keyword evidence="1" id="KW-0472">Membrane</keyword>
<reference evidence="3 4" key="1">
    <citation type="submission" date="2015-03" db="EMBL/GenBank/DDBJ databases">
        <authorList>
            <person name="Hassan Y.I."/>
            <person name="Lepp D."/>
            <person name="Zhou T."/>
        </authorList>
    </citation>
    <scope>NUCLEOTIDE SEQUENCE [LARGE SCALE GENOMIC DNA]</scope>
    <source>
        <strain evidence="3 4">GH2-10</strain>
    </source>
</reference>
<evidence type="ECO:0000259" key="2">
    <source>
        <dbReference type="SMART" id="SM00014"/>
    </source>
</evidence>
<sequence>MIAISRARKRTYIGLGFVALLVGAFGLVAEDVAEGETSDFDKAVLLAFRVPGNPLEPIGPGWLPEAVRDITALGSYSVLTILVSLVVLQLILVGRRSTALLVVISVVGGAIVSTVLKTLFDRPRPDLTAVTEVFTASFPSGHSLTSAVTYLTIGAILSGTTRSPSMRIFYFAAAAFITFIVGITRLYLGVHYPTDVIGGWCLGAAWALGCFVIGDALKRKGSFDKGQHPAIS</sequence>
<dbReference type="PANTHER" id="PTHR14969:SF13">
    <property type="entry name" value="AT30094P"/>
    <property type="match status" value="1"/>
</dbReference>
<dbReference type="InterPro" id="IPR000326">
    <property type="entry name" value="PAP2/HPO"/>
</dbReference>
<feature type="transmembrane region" description="Helical" evidence="1">
    <location>
        <begin position="140"/>
        <end position="157"/>
    </location>
</feature>
<keyword evidence="1" id="KW-0812">Transmembrane</keyword>
<dbReference type="SMART" id="SM00014">
    <property type="entry name" value="acidPPc"/>
    <property type="match status" value="1"/>
</dbReference>
<dbReference type="AlphaFoldDB" id="A0A0F5L9A6"/>
<feature type="transmembrane region" description="Helical" evidence="1">
    <location>
        <begin position="169"/>
        <end position="190"/>
    </location>
</feature>
<evidence type="ECO:0000313" key="4">
    <source>
        <dbReference type="Proteomes" id="UP000033514"/>
    </source>
</evidence>
<dbReference type="CDD" id="cd03392">
    <property type="entry name" value="PAP2_like_2"/>
    <property type="match status" value="1"/>
</dbReference>
<dbReference type="PATRIC" id="fig|361041.3.peg.1571"/>
<name>A0A0F5L9A6_9HYPH</name>